<keyword evidence="1" id="KW-0812">Transmembrane</keyword>
<name>A0ABN0ZPB9_9BACI</name>
<evidence type="ECO:0000256" key="1">
    <source>
        <dbReference type="SAM" id="Phobius"/>
    </source>
</evidence>
<keyword evidence="1" id="KW-1133">Transmembrane helix</keyword>
<feature type="transmembrane region" description="Helical" evidence="1">
    <location>
        <begin position="39"/>
        <end position="60"/>
    </location>
</feature>
<keyword evidence="1" id="KW-0472">Membrane</keyword>
<dbReference type="EMBL" id="BAAACZ010000005">
    <property type="protein sequence ID" value="GAA0454522.1"/>
    <property type="molecule type" value="Genomic_DNA"/>
</dbReference>
<protein>
    <submittedName>
        <fullName evidence="2">Uncharacterized protein</fullName>
    </submittedName>
</protein>
<comment type="caution">
    <text evidence="2">The sequence shown here is derived from an EMBL/GenBank/DDBJ whole genome shotgun (WGS) entry which is preliminary data.</text>
</comment>
<dbReference type="RefSeq" id="WP_343781790.1">
    <property type="nucleotide sequence ID" value="NZ_BAAACZ010000005.1"/>
</dbReference>
<accession>A0ABN0ZPB9</accession>
<proteinExistence type="predicted"/>
<dbReference type="Proteomes" id="UP001500740">
    <property type="component" value="Unassembled WGS sequence"/>
</dbReference>
<evidence type="ECO:0000313" key="3">
    <source>
        <dbReference type="Proteomes" id="UP001500740"/>
    </source>
</evidence>
<evidence type="ECO:0000313" key="2">
    <source>
        <dbReference type="EMBL" id="GAA0454522.1"/>
    </source>
</evidence>
<sequence length="62" mass="7180">MTTWIIAIIFIVGFIIWLSSELATNQDGGKGFKSFWNAFKNHLIVVVPFFFLGGVIYFLFFR</sequence>
<organism evidence="2 3">
    <name type="scientific">Alkalibacillus silvisoli</name>
    <dbReference type="NCBI Taxonomy" id="392823"/>
    <lineage>
        <taxon>Bacteria</taxon>
        <taxon>Bacillati</taxon>
        <taxon>Bacillota</taxon>
        <taxon>Bacilli</taxon>
        <taxon>Bacillales</taxon>
        <taxon>Bacillaceae</taxon>
        <taxon>Alkalibacillus</taxon>
    </lineage>
</organism>
<keyword evidence="3" id="KW-1185">Reference proteome</keyword>
<reference evidence="2 3" key="1">
    <citation type="journal article" date="2019" name="Int. J. Syst. Evol. Microbiol.">
        <title>The Global Catalogue of Microorganisms (GCM) 10K type strain sequencing project: providing services to taxonomists for standard genome sequencing and annotation.</title>
        <authorList>
            <consortium name="The Broad Institute Genomics Platform"/>
            <consortium name="The Broad Institute Genome Sequencing Center for Infectious Disease"/>
            <person name="Wu L."/>
            <person name="Ma J."/>
        </authorList>
    </citation>
    <scope>NUCLEOTIDE SEQUENCE [LARGE SCALE GENOMIC DNA]</scope>
    <source>
        <strain evidence="2 3">JCM 14193</strain>
    </source>
</reference>
<gene>
    <name evidence="2" type="ORF">GCM10008935_06730</name>
</gene>